<feature type="compositionally biased region" description="Low complexity" evidence="1">
    <location>
        <begin position="184"/>
        <end position="224"/>
    </location>
</feature>
<dbReference type="AlphaFoldDB" id="A0A8T8SGV3"/>
<evidence type="ECO:0000313" key="2">
    <source>
        <dbReference type="EMBL" id="CAD6939457.1"/>
    </source>
</evidence>
<feature type="compositionally biased region" description="Polar residues" evidence="1">
    <location>
        <begin position="168"/>
        <end position="183"/>
    </location>
</feature>
<evidence type="ECO:0000313" key="5">
    <source>
        <dbReference type="Proteomes" id="UP000836402"/>
    </source>
</evidence>
<feature type="region of interest" description="Disordered" evidence="1">
    <location>
        <begin position="148"/>
        <end position="225"/>
    </location>
</feature>
<dbReference type="Proteomes" id="UP000077671">
    <property type="component" value="Unassembled WGS sequence"/>
</dbReference>
<feature type="compositionally biased region" description="Polar residues" evidence="1">
    <location>
        <begin position="472"/>
        <end position="482"/>
    </location>
</feature>
<accession>A0A8T8SGV3</accession>
<comment type="caution">
    <text evidence="3">The sequence shown here is derived from an EMBL/GenBank/DDBJ whole genome shotgun (WGS) entry which is preliminary data.</text>
</comment>
<feature type="region of interest" description="Disordered" evidence="1">
    <location>
        <begin position="470"/>
        <end position="492"/>
    </location>
</feature>
<organism evidence="3 4">
    <name type="scientific">Tilletia caries</name>
    <name type="common">wheat bunt fungus</name>
    <dbReference type="NCBI Taxonomy" id="13290"/>
    <lineage>
        <taxon>Eukaryota</taxon>
        <taxon>Fungi</taxon>
        <taxon>Dikarya</taxon>
        <taxon>Basidiomycota</taxon>
        <taxon>Ustilaginomycotina</taxon>
        <taxon>Exobasidiomycetes</taxon>
        <taxon>Tilletiales</taxon>
        <taxon>Tilletiaceae</taxon>
        <taxon>Tilletia</taxon>
    </lineage>
</organism>
<evidence type="ECO:0000313" key="4">
    <source>
        <dbReference type="Proteomes" id="UP000077671"/>
    </source>
</evidence>
<feature type="compositionally biased region" description="Polar residues" evidence="1">
    <location>
        <begin position="354"/>
        <end position="365"/>
    </location>
</feature>
<feature type="compositionally biased region" description="Low complexity" evidence="1">
    <location>
        <begin position="366"/>
        <end position="382"/>
    </location>
</feature>
<protein>
    <submittedName>
        <fullName evidence="3">Uncharacterized protein</fullName>
    </submittedName>
</protein>
<gene>
    <name evidence="3" type="ORF">A4X03_0g8640</name>
    <name evidence="2" type="ORF">JKIAZH3_G5446</name>
</gene>
<dbReference type="EMBL" id="LWDD02002741">
    <property type="protein sequence ID" value="KAE8239931.1"/>
    <property type="molecule type" value="Genomic_DNA"/>
</dbReference>
<feature type="compositionally biased region" description="Low complexity" evidence="1">
    <location>
        <begin position="331"/>
        <end position="350"/>
    </location>
</feature>
<dbReference type="Proteomes" id="UP000836402">
    <property type="component" value="Unassembled WGS sequence"/>
</dbReference>
<sequence>MHAELRLSSTGSGESFAPKTFIFDRPSTLELDGHVPGLNFLPAPAADNAILPSFALVIDQAFIRYDGSSFTLKSVPWHSDSVCIDGRLLGDRVHALSDGDKLRFGKYFKDGLRFETECAVRVRISFPPPAPTTTNWPGVRKLLKDLREDKAQDRPSRQSASRDKAGTLSASRVPTSVPTSVLQSPASPTTPVPVSDSLLPSHTSIPGISTSSSSAIDHTTSSATECRPVVSRSYAELIAQHSHAYDPPPACLASATAATPKFSSPPCIISTTHSSTVLGLPPPDCASSGEVIDPLRPRTKADHEGILQDATQLASAETVSGSLVSSTSVSTSVLAPSSPHSTAPSPSAAPGNHGSENAKPSSSQVTSAPTLSSPAPTSEAPTRTCHSEARLGSVDCALARIRSAWLLLRQEVMDAASAALTATQVPSHPPVHVAAPTAISSPYRPSSPNHALARVAEAWRIARQWIHEDSAPPTTASVSSRCSVGLRSSPAT</sequence>
<reference evidence="3" key="2">
    <citation type="journal article" date="2019" name="IMA Fungus">
        <title>Genome sequencing and comparison of five Tilletia species to identify candidate genes for the detection of regulated species infecting wheat.</title>
        <authorList>
            <person name="Nguyen H.D.T."/>
            <person name="Sultana T."/>
            <person name="Kesanakurti P."/>
            <person name="Hambleton S."/>
        </authorList>
    </citation>
    <scope>NUCLEOTIDE SEQUENCE</scope>
    <source>
        <strain evidence="3">DAOMC 238032</strain>
    </source>
</reference>
<name>A0A8T8SGV3_9BASI</name>
<feature type="compositionally biased region" description="Basic and acidic residues" evidence="1">
    <location>
        <begin position="148"/>
        <end position="165"/>
    </location>
</feature>
<feature type="region of interest" description="Disordered" evidence="1">
    <location>
        <begin position="331"/>
        <end position="386"/>
    </location>
</feature>
<proteinExistence type="predicted"/>
<reference evidence="3" key="1">
    <citation type="submission" date="2016-04" db="EMBL/GenBank/DDBJ databases">
        <authorList>
            <person name="Nguyen H.D."/>
            <person name="Kesanakurti P."/>
            <person name="Cullis J."/>
            <person name="Levesque C.A."/>
            <person name="Hambleton S."/>
        </authorList>
    </citation>
    <scope>NUCLEOTIDE SEQUENCE</scope>
    <source>
        <strain evidence="3">DAOMC 238032</strain>
    </source>
</reference>
<evidence type="ECO:0000313" key="3">
    <source>
        <dbReference type="EMBL" id="KAE8239931.1"/>
    </source>
</evidence>
<keyword evidence="5" id="KW-1185">Reference proteome</keyword>
<reference evidence="2" key="3">
    <citation type="submission" date="2020-10" db="EMBL/GenBank/DDBJ databases">
        <authorList>
            <person name="Sedaghatjoo S."/>
        </authorList>
    </citation>
    <scope>NUCLEOTIDE SEQUENCE</scope>
    <source>
        <strain evidence="2">AZH3</strain>
    </source>
</reference>
<evidence type="ECO:0000256" key="1">
    <source>
        <dbReference type="SAM" id="MobiDB-lite"/>
    </source>
</evidence>
<dbReference type="EMBL" id="CAJHJG010004227">
    <property type="protein sequence ID" value="CAD6939457.1"/>
    <property type="molecule type" value="Genomic_DNA"/>
</dbReference>